<sequence>MMTVTETTMTTVMGTMTVMTTMMKREWTTKTTTRCRSCNPLVGRLFTPPVMTRTTKTTRK</sequence>
<accession>A0A2P2MD62</accession>
<protein>
    <submittedName>
        <fullName evidence="1">Uncharacterized protein</fullName>
    </submittedName>
</protein>
<reference evidence="1" key="1">
    <citation type="submission" date="2018-02" db="EMBL/GenBank/DDBJ databases">
        <title>Rhizophora mucronata_Transcriptome.</title>
        <authorList>
            <person name="Meera S.P."/>
            <person name="Sreeshan A."/>
            <person name="Augustine A."/>
        </authorList>
    </citation>
    <scope>NUCLEOTIDE SEQUENCE</scope>
    <source>
        <tissue evidence="1">Leaf</tissue>
    </source>
</reference>
<organism evidence="1">
    <name type="scientific">Rhizophora mucronata</name>
    <name type="common">Asiatic mangrove</name>
    <dbReference type="NCBI Taxonomy" id="61149"/>
    <lineage>
        <taxon>Eukaryota</taxon>
        <taxon>Viridiplantae</taxon>
        <taxon>Streptophyta</taxon>
        <taxon>Embryophyta</taxon>
        <taxon>Tracheophyta</taxon>
        <taxon>Spermatophyta</taxon>
        <taxon>Magnoliopsida</taxon>
        <taxon>eudicotyledons</taxon>
        <taxon>Gunneridae</taxon>
        <taxon>Pentapetalae</taxon>
        <taxon>rosids</taxon>
        <taxon>fabids</taxon>
        <taxon>Malpighiales</taxon>
        <taxon>Rhizophoraceae</taxon>
        <taxon>Rhizophora</taxon>
    </lineage>
</organism>
<proteinExistence type="predicted"/>
<name>A0A2P2MD62_RHIMU</name>
<dbReference type="EMBL" id="GGEC01047659">
    <property type="protein sequence ID" value="MBX28143.1"/>
    <property type="molecule type" value="Transcribed_RNA"/>
</dbReference>
<dbReference type="AlphaFoldDB" id="A0A2P2MD62"/>
<evidence type="ECO:0000313" key="1">
    <source>
        <dbReference type="EMBL" id="MBX28143.1"/>
    </source>
</evidence>